<proteinExistence type="predicted"/>
<reference evidence="2" key="1">
    <citation type="submission" date="2020-02" db="EMBL/GenBank/DDBJ databases">
        <authorList>
            <person name="Meier V. D."/>
        </authorList>
    </citation>
    <scope>NUCLEOTIDE SEQUENCE</scope>
    <source>
        <strain evidence="2">AVDCRST_MAG32</strain>
    </source>
</reference>
<feature type="compositionally biased region" description="Basic and acidic residues" evidence="1">
    <location>
        <begin position="39"/>
        <end position="61"/>
    </location>
</feature>
<feature type="compositionally biased region" description="Basic residues" evidence="1">
    <location>
        <begin position="161"/>
        <end position="176"/>
    </location>
</feature>
<feature type="compositionally biased region" description="Basic and acidic residues" evidence="1">
    <location>
        <begin position="193"/>
        <end position="212"/>
    </location>
</feature>
<gene>
    <name evidence="2" type="ORF">AVDCRST_MAG32-904</name>
</gene>
<name>A0A6J4MZ47_9ACTN</name>
<sequence length="440" mass="47998">DVSRSRRPVAELVRPGGVDAPAGADPRHHRRGRRRRTAGTRERDHGQDDRHRSQLHPDRGPGAHVAAARRAHRDRRGGPVGDDRHRPRRHPSPRPQPRARAARPVPAQHGRHRRADPGGRGLHRHPRDRRRRGRALGPARRHGAGDRHRRGRPRVRDGERRRPRRRPGGTRRAGRPHHADVPCGAALRARGPRGADDLGPRAGDVRRDGRDRAPRRHVLVPPHRPRAGEAEPPHGPRPRRAAAPGSAGRVVGGRAALQPRVRRGRRSRQPPAGGGPRDQPRGGAGPVGAEVHRPRPPGVREPAAGGVPGDGVRRAARCGTGRAAGVPSDHRRQRLADRLPRRGPARAGGRRAAVDRPRPRHPLPRVPHRPRRRPHGVLRGAGAGPARGRGSSPLGQAAQPDGRGPRAVVRALRRRPRDARPARPRPGPHQRPPAPGAGRL</sequence>
<feature type="compositionally biased region" description="Gly residues" evidence="1">
    <location>
        <begin position="272"/>
        <end position="286"/>
    </location>
</feature>
<feature type="compositionally biased region" description="Basic residues" evidence="1">
    <location>
        <begin position="411"/>
        <end position="428"/>
    </location>
</feature>
<feature type="non-terminal residue" evidence="2">
    <location>
        <position position="440"/>
    </location>
</feature>
<accession>A0A6J4MZ47</accession>
<feature type="compositionally biased region" description="Basic residues" evidence="1">
    <location>
        <begin position="358"/>
        <end position="376"/>
    </location>
</feature>
<protein>
    <submittedName>
        <fullName evidence="2">FAD-dependent oxidoreductase</fullName>
    </submittedName>
</protein>
<feature type="compositionally biased region" description="Basic residues" evidence="1">
    <location>
        <begin position="27"/>
        <end position="38"/>
    </location>
</feature>
<feature type="region of interest" description="Disordered" evidence="1">
    <location>
        <begin position="1"/>
        <end position="440"/>
    </location>
</feature>
<feature type="compositionally biased region" description="Basic and acidic residues" evidence="1">
    <location>
        <begin position="328"/>
        <end position="340"/>
    </location>
</feature>
<evidence type="ECO:0000313" key="2">
    <source>
        <dbReference type="EMBL" id="CAA9373138.1"/>
    </source>
</evidence>
<evidence type="ECO:0000256" key="1">
    <source>
        <dbReference type="SAM" id="MobiDB-lite"/>
    </source>
</evidence>
<feature type="compositionally biased region" description="Basic residues" evidence="1">
    <location>
        <begin position="121"/>
        <end position="153"/>
    </location>
</feature>
<dbReference type="EMBL" id="CADCUM010000036">
    <property type="protein sequence ID" value="CAA9373138.1"/>
    <property type="molecule type" value="Genomic_DNA"/>
</dbReference>
<dbReference type="AlphaFoldDB" id="A0A6J4MZ47"/>
<feature type="compositionally biased region" description="Pro residues" evidence="1">
    <location>
        <begin position="429"/>
        <end position="440"/>
    </location>
</feature>
<feature type="compositionally biased region" description="Low complexity" evidence="1">
    <location>
        <begin position="241"/>
        <end position="256"/>
    </location>
</feature>
<organism evidence="2">
    <name type="scientific">uncultured Nocardioides sp</name>
    <dbReference type="NCBI Taxonomy" id="198441"/>
    <lineage>
        <taxon>Bacteria</taxon>
        <taxon>Bacillati</taxon>
        <taxon>Actinomycetota</taxon>
        <taxon>Actinomycetes</taxon>
        <taxon>Propionibacteriales</taxon>
        <taxon>Nocardioidaceae</taxon>
        <taxon>Nocardioides</taxon>
        <taxon>environmental samples</taxon>
    </lineage>
</organism>
<feature type="non-terminal residue" evidence="2">
    <location>
        <position position="1"/>
    </location>
</feature>